<feature type="transmembrane region" description="Helical" evidence="1">
    <location>
        <begin position="296"/>
        <end position="314"/>
    </location>
</feature>
<feature type="transmembrane region" description="Helical" evidence="1">
    <location>
        <begin position="99"/>
        <end position="121"/>
    </location>
</feature>
<keyword evidence="1" id="KW-1133">Transmembrane helix</keyword>
<feature type="transmembrane region" description="Helical" evidence="1">
    <location>
        <begin position="133"/>
        <end position="153"/>
    </location>
</feature>
<evidence type="ECO:0000256" key="1">
    <source>
        <dbReference type="SAM" id="Phobius"/>
    </source>
</evidence>
<feature type="transmembrane region" description="Helical" evidence="1">
    <location>
        <begin position="335"/>
        <end position="357"/>
    </location>
</feature>
<keyword evidence="1" id="KW-0472">Membrane</keyword>
<organism evidence="2 3">
    <name type="scientific">Penicillium canescens</name>
    <dbReference type="NCBI Taxonomy" id="5083"/>
    <lineage>
        <taxon>Eukaryota</taxon>
        <taxon>Fungi</taxon>
        <taxon>Dikarya</taxon>
        <taxon>Ascomycota</taxon>
        <taxon>Pezizomycotina</taxon>
        <taxon>Eurotiomycetes</taxon>
        <taxon>Eurotiomycetidae</taxon>
        <taxon>Eurotiales</taxon>
        <taxon>Aspergillaceae</taxon>
        <taxon>Penicillium</taxon>
    </lineage>
</organism>
<reference evidence="2" key="1">
    <citation type="journal article" date="2023" name="IMA Fungus">
        <title>Comparative genomic study of the Penicillium genus elucidates a diverse pangenome and 15 lateral gene transfer events.</title>
        <authorList>
            <person name="Petersen C."/>
            <person name="Sorensen T."/>
            <person name="Nielsen M.R."/>
            <person name="Sondergaard T.E."/>
            <person name="Sorensen J.L."/>
            <person name="Fitzpatrick D.A."/>
            <person name="Frisvad J.C."/>
            <person name="Nielsen K.L."/>
        </authorList>
    </citation>
    <scope>NUCLEOTIDE SEQUENCE</scope>
    <source>
        <strain evidence="2">IBT 15450</strain>
    </source>
</reference>
<feature type="transmembrane region" description="Helical" evidence="1">
    <location>
        <begin position="76"/>
        <end position="93"/>
    </location>
</feature>
<evidence type="ECO:0000313" key="3">
    <source>
        <dbReference type="Proteomes" id="UP001219568"/>
    </source>
</evidence>
<feature type="transmembrane region" description="Helical" evidence="1">
    <location>
        <begin position="363"/>
        <end position="384"/>
    </location>
</feature>
<dbReference type="Proteomes" id="UP001219568">
    <property type="component" value="Unassembled WGS sequence"/>
</dbReference>
<keyword evidence="1" id="KW-0812">Transmembrane</keyword>
<dbReference type="EMBL" id="JAQJZL010000009">
    <property type="protein sequence ID" value="KAJ6038250.1"/>
    <property type="molecule type" value="Genomic_DNA"/>
</dbReference>
<reference evidence="2" key="2">
    <citation type="submission" date="2023-01" db="EMBL/GenBank/DDBJ databases">
        <authorList>
            <person name="Petersen C."/>
        </authorList>
    </citation>
    <scope>NUCLEOTIDE SEQUENCE</scope>
    <source>
        <strain evidence="2">IBT 15450</strain>
    </source>
</reference>
<dbReference type="AlphaFoldDB" id="A0AAD6I934"/>
<feature type="transmembrane region" description="Helical" evidence="1">
    <location>
        <begin position="245"/>
        <end position="265"/>
    </location>
</feature>
<sequence length="389" mass="40855">MAPLSIAVASFANMFCVGTIYALSMLQAELPRLFKTSNSWGSAPFGVSSLGLSIGLSTCSWTIAQRGAVLTAARGTALWGYAVVCAGFFLGRLNLELMILSFFTGGVGVGWTYLGVVVMVSQGFPNLALARSAIGPMGFSSGTAACISLSSIFKFGTLDSAELGHVLMIAGATFLAVGVATELLMPEHIRKIQSPTFGKAPFRDSERFFSILLFFNALPGMTVFAALLPLASYYSREAEWASSQFLPYSMLSLASGGILAPIFSAQLGGRTAFVALLCIRGLLLILLAHLATPKQAMLTLLAILFSHGVGFSLLPGLVKAKNPHPVLFAHSYGRVLVSWGAAGIVGCLFNVIVLPLVGSTSMASLIVGLVTLSFGGILHFTPAFGDENF</sequence>
<feature type="transmembrane region" description="Helical" evidence="1">
    <location>
        <begin position="272"/>
        <end position="290"/>
    </location>
</feature>
<dbReference type="InterPro" id="IPR036259">
    <property type="entry name" value="MFS_trans_sf"/>
</dbReference>
<protein>
    <submittedName>
        <fullName evidence="2">Major facilitator superfamily domain general substrate transporter</fullName>
    </submittedName>
</protein>
<feature type="transmembrane region" description="Helical" evidence="1">
    <location>
        <begin position="208"/>
        <end position="233"/>
    </location>
</feature>
<dbReference type="SUPFAM" id="SSF103473">
    <property type="entry name" value="MFS general substrate transporter"/>
    <property type="match status" value="1"/>
</dbReference>
<feature type="transmembrane region" description="Helical" evidence="1">
    <location>
        <begin position="46"/>
        <end position="64"/>
    </location>
</feature>
<keyword evidence="3" id="KW-1185">Reference proteome</keyword>
<accession>A0AAD6I934</accession>
<feature type="transmembrane region" description="Helical" evidence="1">
    <location>
        <begin position="165"/>
        <end position="185"/>
    </location>
</feature>
<name>A0AAD6I934_PENCN</name>
<evidence type="ECO:0000313" key="2">
    <source>
        <dbReference type="EMBL" id="KAJ6038250.1"/>
    </source>
</evidence>
<gene>
    <name evidence="2" type="ORF">N7460_008021</name>
</gene>
<proteinExistence type="predicted"/>
<comment type="caution">
    <text evidence="2">The sequence shown here is derived from an EMBL/GenBank/DDBJ whole genome shotgun (WGS) entry which is preliminary data.</text>
</comment>